<dbReference type="InterPro" id="IPR027417">
    <property type="entry name" value="P-loop_NTPase"/>
</dbReference>
<keyword evidence="23" id="KW-0460">Magnesium</keyword>
<evidence type="ECO:0000256" key="3">
    <source>
        <dbReference type="ARBA" id="ARBA00004299"/>
    </source>
</evidence>
<feature type="domain" description="PNPLA" evidence="26">
    <location>
        <begin position="588"/>
        <end position="779"/>
    </location>
</feature>
<dbReference type="PROSITE" id="PS51635">
    <property type="entry name" value="PNPLA"/>
    <property type="match status" value="1"/>
</dbReference>
<keyword evidence="16" id="KW-0333">Golgi apparatus</keyword>
<evidence type="ECO:0000256" key="23">
    <source>
        <dbReference type="PIRSR" id="PIRSR606689-2"/>
    </source>
</evidence>
<keyword evidence="10 22" id="KW-0547">Nucleotide-binding</keyword>
<comment type="caution">
    <text evidence="27">The sequence shown here is derived from an EMBL/GenBank/DDBJ whole genome shotgun (WGS) entry which is preliminary data.</text>
</comment>
<dbReference type="InterPro" id="IPR016035">
    <property type="entry name" value="Acyl_Trfase/lysoPLipase"/>
</dbReference>
<dbReference type="NCBIfam" id="TIGR00231">
    <property type="entry name" value="small_GTP"/>
    <property type="match status" value="1"/>
</dbReference>
<feature type="binding site" evidence="23">
    <location>
        <position position="51"/>
    </location>
    <ligand>
        <name>Mg(2+)</name>
        <dbReference type="ChEBI" id="CHEBI:18420"/>
    </ligand>
</feature>
<dbReference type="GO" id="GO:0012507">
    <property type="term" value="C:ER to Golgi transport vesicle membrane"/>
    <property type="evidence" value="ECO:0007669"/>
    <property type="project" value="UniProtKB-SubCell"/>
</dbReference>
<evidence type="ECO:0000256" key="13">
    <source>
        <dbReference type="ARBA" id="ARBA00022892"/>
    </source>
</evidence>
<accession>A0A9P8WHX3</accession>
<dbReference type="InterPro" id="IPR006689">
    <property type="entry name" value="Small_GTPase_ARF/SAR"/>
</dbReference>
<dbReference type="CDD" id="cd07232">
    <property type="entry name" value="Pat_PLPL"/>
    <property type="match status" value="1"/>
</dbReference>
<feature type="compositionally biased region" description="Basic residues" evidence="25">
    <location>
        <begin position="356"/>
        <end position="370"/>
    </location>
</feature>
<dbReference type="FunFam" id="3.40.50.300:FF:000161">
    <property type="entry name" value="Small COPII coat GTPase"/>
    <property type="match status" value="1"/>
</dbReference>
<keyword evidence="17 24" id="KW-0443">Lipid metabolism</keyword>
<evidence type="ECO:0000256" key="15">
    <source>
        <dbReference type="ARBA" id="ARBA00022963"/>
    </source>
</evidence>
<dbReference type="SUPFAM" id="SSF52540">
    <property type="entry name" value="P-loop containing nucleoside triphosphate hydrolases"/>
    <property type="match status" value="1"/>
</dbReference>
<evidence type="ECO:0000256" key="21">
    <source>
        <dbReference type="ARBA" id="ARBA00048548"/>
    </source>
</evidence>
<reference evidence="27 28" key="1">
    <citation type="journal article" date="2021" name="Nat. Commun.">
        <title>Genetic determinants of endophytism in the Arabidopsis root mycobiome.</title>
        <authorList>
            <person name="Mesny F."/>
            <person name="Miyauchi S."/>
            <person name="Thiergart T."/>
            <person name="Pickel B."/>
            <person name="Atanasova L."/>
            <person name="Karlsson M."/>
            <person name="Huettel B."/>
            <person name="Barry K.W."/>
            <person name="Haridas S."/>
            <person name="Chen C."/>
            <person name="Bauer D."/>
            <person name="Andreopoulos W."/>
            <person name="Pangilinan J."/>
            <person name="LaButti K."/>
            <person name="Riley R."/>
            <person name="Lipzen A."/>
            <person name="Clum A."/>
            <person name="Drula E."/>
            <person name="Henrissat B."/>
            <person name="Kohler A."/>
            <person name="Grigoriev I.V."/>
            <person name="Martin F.M."/>
            <person name="Hacquard S."/>
        </authorList>
    </citation>
    <scope>NUCLEOTIDE SEQUENCE [LARGE SCALE GENOMIC DNA]</scope>
    <source>
        <strain evidence="27 28">MPI-CAGE-CH-0241</strain>
    </source>
</reference>
<evidence type="ECO:0000256" key="19">
    <source>
        <dbReference type="ARBA" id="ARBA00023136"/>
    </source>
</evidence>
<dbReference type="GO" id="GO:0000139">
    <property type="term" value="C:Golgi membrane"/>
    <property type="evidence" value="ECO:0007669"/>
    <property type="project" value="UniProtKB-SubCell"/>
</dbReference>
<dbReference type="InterPro" id="IPR005225">
    <property type="entry name" value="Small_GTP-bd"/>
</dbReference>
<dbReference type="PROSITE" id="PS51422">
    <property type="entry name" value="SAR1"/>
    <property type="match status" value="1"/>
</dbReference>
<dbReference type="CDD" id="cd00879">
    <property type="entry name" value="Sar1"/>
    <property type="match status" value="1"/>
</dbReference>
<feature type="region of interest" description="Disordered" evidence="25">
    <location>
        <begin position="356"/>
        <end position="379"/>
    </location>
</feature>
<evidence type="ECO:0000256" key="20">
    <source>
        <dbReference type="ARBA" id="ARBA00023329"/>
    </source>
</evidence>
<dbReference type="EMBL" id="JAGPYM010000003">
    <property type="protein sequence ID" value="KAH6897169.1"/>
    <property type="molecule type" value="Genomic_DNA"/>
</dbReference>
<keyword evidence="14" id="KW-0653">Protein transport</keyword>
<evidence type="ECO:0000256" key="10">
    <source>
        <dbReference type="ARBA" id="ARBA00022741"/>
    </source>
</evidence>
<evidence type="ECO:0000256" key="1">
    <source>
        <dbReference type="ARBA" id="ARBA00002682"/>
    </source>
</evidence>
<feature type="binding site" evidence="22">
    <location>
        <begin position="27"/>
        <end position="34"/>
    </location>
    <ligand>
        <name>GTP</name>
        <dbReference type="ChEBI" id="CHEBI:37565"/>
    </ligand>
</feature>
<evidence type="ECO:0000256" key="5">
    <source>
        <dbReference type="ARBA" id="ARBA00006104"/>
    </source>
</evidence>
<keyword evidence="9" id="KW-0813">Transport</keyword>
<evidence type="ECO:0000256" key="4">
    <source>
        <dbReference type="ARBA" id="ARBA00004397"/>
    </source>
</evidence>
<keyword evidence="11 24" id="KW-0378">Hydrolase</keyword>
<comment type="subcellular location">
    <subcellularLocation>
        <location evidence="3">Cytoplasmic vesicle</location>
        <location evidence="3">COPII-coated vesicle membrane</location>
        <topology evidence="3">Peripheral membrane protein</topology>
        <orientation evidence="3">Cytoplasmic side</orientation>
    </subcellularLocation>
    <subcellularLocation>
        <location evidence="4">Endoplasmic reticulum membrane</location>
        <topology evidence="4">Peripheral membrane protein</topology>
        <orientation evidence="4">Cytoplasmic side</orientation>
    </subcellularLocation>
    <subcellularLocation>
        <location evidence="2">Golgi apparatus membrane</location>
        <topology evidence="2">Peripheral membrane protein</topology>
        <orientation evidence="2">Cytoplasmic side</orientation>
    </subcellularLocation>
</comment>
<keyword evidence="23" id="KW-0479">Metal-binding</keyword>
<dbReference type="Gene3D" id="3.40.1090.10">
    <property type="entry name" value="Cytosolic phospholipase A2 catalytic domain"/>
    <property type="match status" value="2"/>
</dbReference>
<evidence type="ECO:0000313" key="27">
    <source>
        <dbReference type="EMBL" id="KAH6897169.1"/>
    </source>
</evidence>
<dbReference type="GO" id="GO:0046872">
    <property type="term" value="F:metal ion binding"/>
    <property type="evidence" value="ECO:0007669"/>
    <property type="project" value="UniProtKB-KW"/>
</dbReference>
<dbReference type="Pfam" id="PF11815">
    <property type="entry name" value="DUF3336"/>
    <property type="match status" value="1"/>
</dbReference>
<dbReference type="PROSITE" id="PS51417">
    <property type="entry name" value="ARF"/>
    <property type="match status" value="1"/>
</dbReference>
<dbReference type="Proteomes" id="UP000777438">
    <property type="component" value="Unassembled WGS sequence"/>
</dbReference>
<dbReference type="GO" id="GO:0016042">
    <property type="term" value="P:lipid catabolic process"/>
    <property type="evidence" value="ECO:0007669"/>
    <property type="project" value="UniProtKB-UniRule"/>
</dbReference>
<comment type="function">
    <text evidence="1">Probable lipid hydrolase.</text>
</comment>
<feature type="region of interest" description="Disordered" evidence="25">
    <location>
        <begin position="273"/>
        <end position="307"/>
    </location>
</feature>
<dbReference type="SMART" id="SM00177">
    <property type="entry name" value="ARF"/>
    <property type="match status" value="1"/>
</dbReference>
<feature type="binding site" evidence="22">
    <location>
        <begin position="129"/>
        <end position="132"/>
    </location>
    <ligand>
        <name>GTP</name>
        <dbReference type="ChEBI" id="CHEBI:37565"/>
    </ligand>
</feature>
<evidence type="ECO:0000256" key="11">
    <source>
        <dbReference type="ARBA" id="ARBA00022801"/>
    </source>
</evidence>
<dbReference type="GO" id="GO:0016192">
    <property type="term" value="P:vesicle-mediated transport"/>
    <property type="evidence" value="ECO:0007669"/>
    <property type="project" value="UniProtKB-KW"/>
</dbReference>
<dbReference type="OrthoDB" id="15478at2759"/>
<evidence type="ECO:0000256" key="6">
    <source>
        <dbReference type="ARBA" id="ARBA00007507"/>
    </source>
</evidence>
<feature type="compositionally biased region" description="Polar residues" evidence="25">
    <location>
        <begin position="289"/>
        <end position="307"/>
    </location>
</feature>
<dbReference type="PRINTS" id="PR00328">
    <property type="entry name" value="SAR1GTPBP"/>
</dbReference>
<protein>
    <recommendedName>
        <fullName evidence="8">Small COPII coat GTPase SAR1</fullName>
    </recommendedName>
    <alternativeName>
        <fullName evidence="7">Small COPII coat GTPase sar1</fullName>
    </alternativeName>
</protein>
<dbReference type="SUPFAM" id="SSF52151">
    <property type="entry name" value="FabD/lysophospholipase-like"/>
    <property type="match status" value="1"/>
</dbReference>
<evidence type="ECO:0000256" key="2">
    <source>
        <dbReference type="ARBA" id="ARBA00004255"/>
    </source>
</evidence>
<comment type="catalytic activity">
    <reaction evidence="21">
        <text>GTP + H2O = GDP + phosphate + H(+)</text>
        <dbReference type="Rhea" id="RHEA:19669"/>
        <dbReference type="ChEBI" id="CHEBI:15377"/>
        <dbReference type="ChEBI" id="CHEBI:15378"/>
        <dbReference type="ChEBI" id="CHEBI:37565"/>
        <dbReference type="ChEBI" id="CHEBI:43474"/>
        <dbReference type="ChEBI" id="CHEBI:58189"/>
    </reaction>
</comment>
<dbReference type="SMART" id="SM00178">
    <property type="entry name" value="SAR"/>
    <property type="match status" value="1"/>
</dbReference>
<evidence type="ECO:0000256" key="18">
    <source>
        <dbReference type="ARBA" id="ARBA00023134"/>
    </source>
</evidence>
<feature type="binding site" evidence="23">
    <location>
        <position position="34"/>
    </location>
    <ligand>
        <name>Mg(2+)</name>
        <dbReference type="ChEBI" id="CHEBI:18420"/>
    </ligand>
</feature>
<dbReference type="GO" id="GO:0015031">
    <property type="term" value="P:protein transport"/>
    <property type="evidence" value="ECO:0007669"/>
    <property type="project" value="UniProtKB-KW"/>
</dbReference>
<dbReference type="PANTHER" id="PTHR14226">
    <property type="entry name" value="NEUROPATHY TARGET ESTERASE/SWISS CHEESE D.MELANOGASTER"/>
    <property type="match status" value="1"/>
</dbReference>
<comment type="similarity">
    <text evidence="6">Belongs to the small GTPase superfamily. SAR1 family.</text>
</comment>
<dbReference type="InterPro" id="IPR021771">
    <property type="entry name" value="Triacylglycerol_lipase_N"/>
</dbReference>
<feature type="binding site" evidence="22">
    <location>
        <position position="73"/>
    </location>
    <ligand>
        <name>GTP</name>
        <dbReference type="ChEBI" id="CHEBI:37565"/>
    </ligand>
</feature>
<evidence type="ECO:0000256" key="7">
    <source>
        <dbReference type="ARBA" id="ARBA00019961"/>
    </source>
</evidence>
<evidence type="ECO:0000259" key="26">
    <source>
        <dbReference type="PROSITE" id="PS51635"/>
    </source>
</evidence>
<keyword evidence="28" id="KW-1185">Reference proteome</keyword>
<evidence type="ECO:0000256" key="24">
    <source>
        <dbReference type="PROSITE-ProRule" id="PRU01161"/>
    </source>
</evidence>
<evidence type="ECO:0000256" key="22">
    <source>
        <dbReference type="PIRSR" id="PIRSR606689-1"/>
    </source>
</evidence>
<feature type="active site" description="Nucleophile" evidence="24">
    <location>
        <position position="621"/>
    </location>
</feature>
<evidence type="ECO:0000256" key="12">
    <source>
        <dbReference type="ARBA" id="ARBA00022824"/>
    </source>
</evidence>
<feature type="short sequence motif" description="GXSXG" evidence="24">
    <location>
        <begin position="619"/>
        <end position="623"/>
    </location>
</feature>
<organism evidence="27 28">
    <name type="scientific">Thelonectria olida</name>
    <dbReference type="NCBI Taxonomy" id="1576542"/>
    <lineage>
        <taxon>Eukaryota</taxon>
        <taxon>Fungi</taxon>
        <taxon>Dikarya</taxon>
        <taxon>Ascomycota</taxon>
        <taxon>Pezizomycotina</taxon>
        <taxon>Sordariomycetes</taxon>
        <taxon>Hypocreomycetidae</taxon>
        <taxon>Hypocreales</taxon>
        <taxon>Nectriaceae</taxon>
        <taxon>Thelonectria</taxon>
    </lineage>
</organism>
<dbReference type="PANTHER" id="PTHR14226:SF66">
    <property type="entry name" value="TRIACYLGLYCEROL LIPASE PTL2"/>
    <property type="match status" value="1"/>
</dbReference>
<dbReference type="Pfam" id="PF00025">
    <property type="entry name" value="Arf"/>
    <property type="match status" value="1"/>
</dbReference>
<evidence type="ECO:0000256" key="14">
    <source>
        <dbReference type="ARBA" id="ARBA00022927"/>
    </source>
</evidence>
<dbReference type="GO" id="GO:0003924">
    <property type="term" value="F:GTPase activity"/>
    <property type="evidence" value="ECO:0007669"/>
    <property type="project" value="InterPro"/>
</dbReference>
<evidence type="ECO:0000256" key="8">
    <source>
        <dbReference type="ARBA" id="ARBA00021124"/>
    </source>
</evidence>
<evidence type="ECO:0000256" key="9">
    <source>
        <dbReference type="ARBA" id="ARBA00022448"/>
    </source>
</evidence>
<evidence type="ECO:0000313" key="28">
    <source>
        <dbReference type="Proteomes" id="UP000777438"/>
    </source>
</evidence>
<dbReference type="InterPro" id="IPR002641">
    <property type="entry name" value="PNPLA_dom"/>
</dbReference>
<dbReference type="GO" id="GO:0004806">
    <property type="term" value="F:triacylglycerol lipase activity"/>
    <property type="evidence" value="ECO:0007669"/>
    <property type="project" value="InterPro"/>
</dbReference>
<keyword evidence="12" id="KW-0256">Endoplasmic reticulum</keyword>
<keyword evidence="18 22" id="KW-0342">GTP-binding</keyword>
<keyword evidence="19" id="KW-0472">Membrane</keyword>
<dbReference type="GO" id="GO:0005525">
    <property type="term" value="F:GTP binding"/>
    <property type="evidence" value="ECO:0007669"/>
    <property type="project" value="UniProtKB-KW"/>
</dbReference>
<dbReference type="GO" id="GO:0006641">
    <property type="term" value="P:triglyceride metabolic process"/>
    <property type="evidence" value="ECO:0007669"/>
    <property type="project" value="UniProtKB-ARBA"/>
</dbReference>
<gene>
    <name evidence="27" type="ORF">B0T10DRAFT_544526</name>
</gene>
<evidence type="ECO:0000256" key="16">
    <source>
        <dbReference type="ARBA" id="ARBA00023034"/>
    </source>
</evidence>
<evidence type="ECO:0000256" key="17">
    <source>
        <dbReference type="ARBA" id="ARBA00023098"/>
    </source>
</evidence>
<dbReference type="Pfam" id="PF01734">
    <property type="entry name" value="Patatin"/>
    <property type="match status" value="1"/>
</dbReference>
<comment type="similarity">
    <text evidence="5">Belongs to the PLPL family.</text>
</comment>
<name>A0A9P8WHX3_9HYPO</name>
<keyword evidence="13" id="KW-0931">ER-Golgi transport</keyword>
<dbReference type="Gene3D" id="3.40.50.300">
    <property type="entry name" value="P-loop containing nucleotide triphosphate hydrolases"/>
    <property type="match status" value="1"/>
</dbReference>
<dbReference type="GO" id="GO:0005789">
    <property type="term" value="C:endoplasmic reticulum membrane"/>
    <property type="evidence" value="ECO:0007669"/>
    <property type="project" value="UniProtKB-SubCell"/>
</dbReference>
<keyword evidence="20" id="KW-0968">Cytoplasmic vesicle</keyword>
<feature type="active site" description="Proton acceptor" evidence="24">
    <location>
        <position position="766"/>
    </location>
</feature>
<evidence type="ECO:0000256" key="25">
    <source>
        <dbReference type="SAM" id="MobiDB-lite"/>
    </source>
</evidence>
<dbReference type="InterPro" id="IPR050301">
    <property type="entry name" value="NTE"/>
</dbReference>
<comment type="caution">
    <text evidence="24">Lacks conserved residue(s) required for the propagation of feature annotation.</text>
</comment>
<sequence>MWIVNWFYDVLSSLGLLNKHAKLLFLGLDNAGKTTLLHMLKNDRVAILQPTLHPTSEELAIGNVRFTTFDLGGHQQARRIWRDYFPEVNGVVFLVDAKDHERFSEAKAELDALLSMEELAKVPFVILGNKIDHPDAVSEDEMRHQLGLYQTTGKGKVPLEGIRPIELFMCSVVMRQGYGEGIRWLSQPLAKANLYYLPSCSLATKIDLFYFAASPTWSRALTAEPPIMSPPYVSLLPRDPQYGFASDAFDPSTLPDVDREFVEPGDLEAFERALQAPDPLQSPIDETGSRSPRSPSTAGLTKRPSQTEAGLDYDVAAVAAAAGAASGDLPPPHGSNHGTFITARNDWAPVNAKIHRNRRGSKKKKHKKSGRGSSAVEGLLGTRTKDETREGYLYQVLKWPLLFFVLAWLAGLAMSYLSTRLYIWVFEHFFTWRGQRERLRQNLRNTTSYRDWVPAAKELDNFLGRQSWKEENDYAYYDSKTVRRVWEQMKKTRARAEEQEGKGRRTDGGKSVDELRALIEACVKNNFVGVENSRLYSQTYYGTKNLVQNFLDEVERSLKFLTQTKQLEMEQKRVLFKHVCANYGRTALCLSGGASFAYYHLGIVKALLDEDLLPDVITGTSGGALVAALVATRTNEELKELLIPALAERINACRESFMVWVPRWWKTGARFDSVDWAQRCSWWTHGSLTFREAYERTGRILNVTCVPADPHSPTILCNYLTSPDCVIWSAVLASAAVPGILNPVVLMMKTRDGTLEPYSFGHKWKDGSLRTDIPVKALNTHFNVNFTIVSQVNPHINLFFFSSRGSVGHPVTHRKGRGWRGGYLMSAFENYLKLDMNKWLKFIKHAELLPRPLGQDWSQLWLQQFSGTITIWPKTILSDFWHILSDPDAPRLARMLHEGRQSAFPKLKFISNRLRLERLVEQGRRESRPWARRGSLQTIMSEEDLRSILVNEIGNGGVTSGEETTDVEEMSSFVTGLGMTSLDEKSD</sequence>
<keyword evidence="15 24" id="KW-0442">Lipid degradation</keyword>
<proteinExistence type="inferred from homology"/>
<dbReference type="AlphaFoldDB" id="A0A9P8WHX3"/>